<dbReference type="Proteomes" id="UP001197795">
    <property type="component" value="Unassembled WGS sequence"/>
</dbReference>
<keyword evidence="2" id="KW-1185">Reference proteome</keyword>
<protein>
    <submittedName>
        <fullName evidence="1">Uncharacterized protein</fullName>
    </submittedName>
</protein>
<accession>A0AAE3A4R4</accession>
<dbReference type="EMBL" id="JAJEPV010000031">
    <property type="protein sequence ID" value="MCC2120378.1"/>
    <property type="molecule type" value="Genomic_DNA"/>
</dbReference>
<proteinExistence type="predicted"/>
<evidence type="ECO:0000313" key="2">
    <source>
        <dbReference type="Proteomes" id="UP001197795"/>
    </source>
</evidence>
<gene>
    <name evidence="1" type="ORF">LKD75_12405</name>
</gene>
<sequence length="78" mass="9021">MEKQNRESHCVQGSGIFLVGAGDRRQPYLSPVRCSSGMFSALNEKTGTRSRIGLIQFYYNWEEDKKYLLVEIYLAKQK</sequence>
<comment type="caution">
    <text evidence="1">The sequence shown here is derived from an EMBL/GenBank/DDBJ whole genome shotgun (WGS) entry which is preliminary data.</text>
</comment>
<reference evidence="1 2" key="1">
    <citation type="submission" date="2021-10" db="EMBL/GenBank/DDBJ databases">
        <title>Anaerobic single-cell dispensing facilitates the cultivation of human gut bacteria.</title>
        <authorList>
            <person name="Afrizal A."/>
        </authorList>
    </citation>
    <scope>NUCLEOTIDE SEQUENCE [LARGE SCALE GENOMIC DNA]</scope>
    <source>
        <strain evidence="1 2">CLA-AA-H273</strain>
    </source>
</reference>
<name>A0AAE3A4R4_9FIRM</name>
<dbReference type="RefSeq" id="WP_117466590.1">
    <property type="nucleotide sequence ID" value="NZ_JAJEPV010000031.1"/>
</dbReference>
<evidence type="ECO:0000313" key="1">
    <source>
        <dbReference type="EMBL" id="MCC2120378.1"/>
    </source>
</evidence>
<dbReference type="AlphaFoldDB" id="A0AAE3A4R4"/>
<organism evidence="1 2">
    <name type="scientific">Waltera acetigignens</name>
    <dbReference type="NCBI Taxonomy" id="2981769"/>
    <lineage>
        <taxon>Bacteria</taxon>
        <taxon>Bacillati</taxon>
        <taxon>Bacillota</taxon>
        <taxon>Clostridia</taxon>
        <taxon>Lachnospirales</taxon>
        <taxon>Lachnospiraceae</taxon>
        <taxon>Waltera</taxon>
    </lineage>
</organism>